<sequence>MITGSQLFKARISIGWTPPELAKRAKVPLSAVARAEGSPGEPVVTIAQLNALVQALRAVGASFPPADLPRGGT</sequence>
<gene>
    <name evidence="1" type="ORF">MMSR116_17805</name>
</gene>
<dbReference type="KEGG" id="mmes:MMSR116_17805"/>
<accession>A0A6B9FLV1</accession>
<proteinExistence type="predicted"/>
<dbReference type="GO" id="GO:0003677">
    <property type="term" value="F:DNA binding"/>
    <property type="evidence" value="ECO:0007669"/>
    <property type="project" value="InterPro"/>
</dbReference>
<evidence type="ECO:0000313" key="1">
    <source>
        <dbReference type="EMBL" id="QGY03533.1"/>
    </source>
</evidence>
<dbReference type="Proteomes" id="UP000012488">
    <property type="component" value="Chromosome"/>
</dbReference>
<dbReference type="OrthoDB" id="9796370at2"/>
<dbReference type="RefSeq" id="WP_010687701.1">
    <property type="nucleotide sequence ID" value="NZ_CP043538.1"/>
</dbReference>
<dbReference type="Gene3D" id="1.10.260.40">
    <property type="entry name" value="lambda repressor-like DNA-binding domains"/>
    <property type="match status" value="1"/>
</dbReference>
<name>A0A6B9FLV1_9HYPH</name>
<protein>
    <submittedName>
        <fullName evidence="1">Transcriptional regulator</fullName>
    </submittedName>
</protein>
<organism evidence="1 2">
    <name type="scientific">Methylobacterium mesophilicum SR1.6/6</name>
    <dbReference type="NCBI Taxonomy" id="908290"/>
    <lineage>
        <taxon>Bacteria</taxon>
        <taxon>Pseudomonadati</taxon>
        <taxon>Pseudomonadota</taxon>
        <taxon>Alphaproteobacteria</taxon>
        <taxon>Hyphomicrobiales</taxon>
        <taxon>Methylobacteriaceae</taxon>
        <taxon>Methylobacterium</taxon>
    </lineage>
</organism>
<reference evidence="1 2" key="2">
    <citation type="journal article" date="2013" name="Genome Announc.">
        <title>Draft Genome Sequence of Methylobacterium mesophilicum Strain SR1.6/6, Isolated from Citrus sinensis.</title>
        <authorList>
            <person name="Marinho Almeida D."/>
            <person name="Dini-Andreote F."/>
            <person name="Camargo Neves A.A."/>
            <person name="Juca Ramos R.T."/>
            <person name="Andreote F.D."/>
            <person name="Carneiro A.R."/>
            <person name="Oliveira de Souza Lima A."/>
            <person name="Caracciolo Gomes de Sa P.H."/>
            <person name="Ribeiro Barbosa M.S."/>
            <person name="Araujo W.L."/>
            <person name="Silva A."/>
        </authorList>
    </citation>
    <scope>NUCLEOTIDE SEQUENCE [LARGE SCALE GENOMIC DNA]</scope>
    <source>
        <strain evidence="1 2">SR1.6/6</strain>
    </source>
</reference>
<dbReference type="AlphaFoldDB" id="A0A6B9FLV1"/>
<dbReference type="EMBL" id="CP043538">
    <property type="protein sequence ID" value="QGY03533.1"/>
    <property type="molecule type" value="Genomic_DNA"/>
</dbReference>
<evidence type="ECO:0000313" key="2">
    <source>
        <dbReference type="Proteomes" id="UP000012488"/>
    </source>
</evidence>
<dbReference type="SUPFAM" id="SSF47413">
    <property type="entry name" value="lambda repressor-like DNA-binding domains"/>
    <property type="match status" value="1"/>
</dbReference>
<reference evidence="1 2" key="1">
    <citation type="journal article" date="2012" name="Genet. Mol. Biol.">
        <title>Analysis of 16S rRNA and mxaF genes revealing insights into Methylobacterium niche-specific plant association.</title>
        <authorList>
            <person name="Dourado M.N."/>
            <person name="Andreote F.D."/>
            <person name="Dini-Andreote F."/>
            <person name="Conti R."/>
            <person name="Araujo J.M."/>
            <person name="Araujo W.L."/>
        </authorList>
    </citation>
    <scope>NUCLEOTIDE SEQUENCE [LARGE SCALE GENOMIC DNA]</scope>
    <source>
        <strain evidence="1 2">SR1.6/6</strain>
    </source>
</reference>
<dbReference type="InterPro" id="IPR010982">
    <property type="entry name" value="Lambda_DNA-bd_dom_sf"/>
</dbReference>